<comment type="similarity">
    <text evidence="2">Belongs to the ATPase C chain family.</text>
</comment>
<gene>
    <name evidence="13" type="ORF">NT6N_21710</name>
</gene>
<evidence type="ECO:0000256" key="10">
    <source>
        <dbReference type="ARBA" id="ARBA00023136"/>
    </source>
</evidence>
<dbReference type="GO" id="GO:0033177">
    <property type="term" value="C:proton-transporting two-sector ATPase complex, proton-transporting domain"/>
    <property type="evidence" value="ECO:0007669"/>
    <property type="project" value="InterPro"/>
</dbReference>
<dbReference type="GO" id="GO:0008289">
    <property type="term" value="F:lipid binding"/>
    <property type="evidence" value="ECO:0007669"/>
    <property type="project" value="UniProtKB-KW"/>
</dbReference>
<keyword evidence="10 11" id="KW-0472">Membrane</keyword>
<dbReference type="GO" id="GO:0015078">
    <property type="term" value="F:proton transmembrane transporter activity"/>
    <property type="evidence" value="ECO:0007669"/>
    <property type="project" value="InterPro"/>
</dbReference>
<accession>A0AAT9FMC0</accession>
<evidence type="ECO:0000256" key="2">
    <source>
        <dbReference type="ARBA" id="ARBA00006704"/>
    </source>
</evidence>
<dbReference type="SUPFAM" id="SSF81333">
    <property type="entry name" value="F1F0 ATP synthase subunit C"/>
    <property type="match status" value="1"/>
</dbReference>
<evidence type="ECO:0000256" key="11">
    <source>
        <dbReference type="SAM" id="Phobius"/>
    </source>
</evidence>
<keyword evidence="8" id="KW-0406">Ion transport</keyword>
<evidence type="ECO:0000256" key="1">
    <source>
        <dbReference type="ARBA" id="ARBA00004141"/>
    </source>
</evidence>
<dbReference type="InterPro" id="IPR020537">
    <property type="entry name" value="ATP_synth_F0_csu_DDCD_BS"/>
</dbReference>
<evidence type="ECO:0000256" key="7">
    <source>
        <dbReference type="ARBA" id="ARBA00022989"/>
    </source>
</evidence>
<dbReference type="PROSITE" id="PS00605">
    <property type="entry name" value="ATPASE_C"/>
    <property type="match status" value="1"/>
</dbReference>
<keyword evidence="9" id="KW-0446">Lipid-binding</keyword>
<dbReference type="Gene3D" id="1.20.20.10">
    <property type="entry name" value="F1F0 ATP synthase subunit C"/>
    <property type="match status" value="1"/>
</dbReference>
<reference evidence="13" key="1">
    <citation type="submission" date="2024-07" db="EMBL/GenBank/DDBJ databases">
        <title>Complete genome sequence of Verrucomicrobiaceae bacterium NT6N.</title>
        <authorList>
            <person name="Huang C."/>
            <person name="Takami H."/>
            <person name="Hamasaki K."/>
        </authorList>
    </citation>
    <scope>NUCLEOTIDE SEQUENCE</scope>
    <source>
        <strain evidence="13">NT6N</strain>
    </source>
</reference>
<dbReference type="EMBL" id="AP026866">
    <property type="protein sequence ID" value="BDS07131.1"/>
    <property type="molecule type" value="Genomic_DNA"/>
</dbReference>
<evidence type="ECO:0000256" key="4">
    <source>
        <dbReference type="ARBA" id="ARBA00022547"/>
    </source>
</evidence>
<dbReference type="Pfam" id="PF00137">
    <property type="entry name" value="ATP-synt_C"/>
    <property type="match status" value="1"/>
</dbReference>
<comment type="subcellular location">
    <subcellularLocation>
        <location evidence="1">Membrane</location>
        <topology evidence="1">Multi-pass membrane protein</topology>
    </subcellularLocation>
</comment>
<evidence type="ECO:0000256" key="9">
    <source>
        <dbReference type="ARBA" id="ARBA00023121"/>
    </source>
</evidence>
<evidence type="ECO:0000256" key="8">
    <source>
        <dbReference type="ARBA" id="ARBA00023065"/>
    </source>
</evidence>
<keyword evidence="4" id="KW-0138">CF(0)</keyword>
<feature type="transmembrane region" description="Helical" evidence="11">
    <location>
        <begin position="36"/>
        <end position="62"/>
    </location>
</feature>
<feature type="domain" description="V-ATPase proteolipid subunit C-like" evidence="12">
    <location>
        <begin position="5"/>
        <end position="57"/>
    </location>
</feature>
<evidence type="ECO:0000313" key="13">
    <source>
        <dbReference type="EMBL" id="BDS07131.1"/>
    </source>
</evidence>
<dbReference type="InterPro" id="IPR038662">
    <property type="entry name" value="ATP_synth_F0_csu_sf"/>
</dbReference>
<name>A0AAT9FMC0_9BACT</name>
<dbReference type="AlphaFoldDB" id="A0AAT9FMC0"/>
<evidence type="ECO:0000256" key="3">
    <source>
        <dbReference type="ARBA" id="ARBA00022448"/>
    </source>
</evidence>
<organism evidence="13">
    <name type="scientific">Oceaniferula spumae</name>
    <dbReference type="NCBI Taxonomy" id="2979115"/>
    <lineage>
        <taxon>Bacteria</taxon>
        <taxon>Pseudomonadati</taxon>
        <taxon>Verrucomicrobiota</taxon>
        <taxon>Verrucomicrobiia</taxon>
        <taxon>Verrucomicrobiales</taxon>
        <taxon>Verrucomicrobiaceae</taxon>
        <taxon>Oceaniferula</taxon>
    </lineage>
</organism>
<evidence type="ECO:0000259" key="12">
    <source>
        <dbReference type="Pfam" id="PF00137"/>
    </source>
</evidence>
<dbReference type="InterPro" id="IPR002379">
    <property type="entry name" value="ATPase_proteolipid_c-like_dom"/>
</dbReference>
<evidence type="ECO:0000256" key="6">
    <source>
        <dbReference type="ARBA" id="ARBA00022781"/>
    </source>
</evidence>
<dbReference type="KEGG" id="osu:NT6N_21710"/>
<keyword evidence="6" id="KW-0375">Hydrogen ion transport</keyword>
<keyword evidence="7 11" id="KW-1133">Transmembrane helix</keyword>
<keyword evidence="3" id="KW-0813">Transport</keyword>
<dbReference type="InterPro" id="IPR035921">
    <property type="entry name" value="F/V-ATP_Csub_sf"/>
</dbReference>
<proteinExistence type="inferred from homology"/>
<sequence>MFTKGFAVALAALGGGLGIGILGAKAAEATGRNPGAATPVLTIAIILAALIEGIFILTAFAVNFG</sequence>
<evidence type="ECO:0000256" key="5">
    <source>
        <dbReference type="ARBA" id="ARBA00022692"/>
    </source>
</evidence>
<keyword evidence="5 11" id="KW-0812">Transmembrane</keyword>
<dbReference type="GO" id="GO:0045259">
    <property type="term" value="C:proton-transporting ATP synthase complex"/>
    <property type="evidence" value="ECO:0007669"/>
    <property type="project" value="UniProtKB-KW"/>
</dbReference>
<protein>
    <recommendedName>
        <fullName evidence="12">V-ATPase proteolipid subunit C-like domain-containing protein</fullName>
    </recommendedName>
</protein>